<name>A0ABS3QB28_9BACT</name>
<protein>
    <recommendedName>
        <fullName evidence="3">CBM-cenC domain-containing protein</fullName>
    </recommendedName>
</protein>
<evidence type="ECO:0000313" key="1">
    <source>
        <dbReference type="EMBL" id="MBO2008316.1"/>
    </source>
</evidence>
<organism evidence="1 2">
    <name type="scientific">Hymenobacter negativus</name>
    <dbReference type="NCBI Taxonomy" id="2795026"/>
    <lineage>
        <taxon>Bacteria</taxon>
        <taxon>Pseudomonadati</taxon>
        <taxon>Bacteroidota</taxon>
        <taxon>Cytophagia</taxon>
        <taxon>Cytophagales</taxon>
        <taxon>Hymenobacteraceae</taxon>
        <taxon>Hymenobacter</taxon>
    </lineage>
</organism>
<comment type="caution">
    <text evidence="1">The sequence shown here is derived from an EMBL/GenBank/DDBJ whole genome shotgun (WGS) entry which is preliminary data.</text>
</comment>
<gene>
    <name evidence="1" type="ORF">J4E00_04580</name>
</gene>
<reference evidence="1 2" key="1">
    <citation type="submission" date="2021-03" db="EMBL/GenBank/DDBJ databases">
        <authorList>
            <person name="Kim M.K."/>
        </authorList>
    </citation>
    <scope>NUCLEOTIDE SEQUENCE [LARGE SCALE GENOMIC DNA]</scope>
    <source>
        <strain evidence="1 2">BT442</strain>
    </source>
</reference>
<proteinExistence type="predicted"/>
<evidence type="ECO:0008006" key="3">
    <source>
        <dbReference type="Google" id="ProtNLM"/>
    </source>
</evidence>
<sequence>MTYPNLALWASCTLVVGACQPNTPAADNTKQLMHNDFEQSVGWGGTAEGSLTDSKAHGGHWAVQVNPEVNFGFTYERILGRIAPQLPRKMQLQGWALRANSGSTAKLVVQVNASPTDTAKVFYGALPMADVVREFDKWTVVSFPFTLPTTAAAGNVIKIYLWRDQSSAPTYLDDVELISED</sequence>
<accession>A0ABS3QB28</accession>
<dbReference type="Proteomes" id="UP000664369">
    <property type="component" value="Unassembled WGS sequence"/>
</dbReference>
<evidence type="ECO:0000313" key="2">
    <source>
        <dbReference type="Proteomes" id="UP000664369"/>
    </source>
</evidence>
<dbReference type="Gene3D" id="2.60.120.260">
    <property type="entry name" value="Galactose-binding domain-like"/>
    <property type="match status" value="1"/>
</dbReference>
<dbReference type="RefSeq" id="WP_208173858.1">
    <property type="nucleotide sequence ID" value="NZ_JAGETZ010000002.1"/>
</dbReference>
<dbReference type="EMBL" id="JAGETZ010000002">
    <property type="protein sequence ID" value="MBO2008316.1"/>
    <property type="molecule type" value="Genomic_DNA"/>
</dbReference>
<keyword evidence="2" id="KW-1185">Reference proteome</keyword>